<name>A0AB34JXJ8_PRYPA</name>
<dbReference type="InterPro" id="IPR001478">
    <property type="entry name" value="PDZ"/>
</dbReference>
<evidence type="ECO:0000313" key="4">
    <source>
        <dbReference type="Proteomes" id="UP001515480"/>
    </source>
</evidence>
<dbReference type="Gene3D" id="2.30.42.10">
    <property type="match status" value="1"/>
</dbReference>
<dbReference type="Proteomes" id="UP001515480">
    <property type="component" value="Unassembled WGS sequence"/>
</dbReference>
<dbReference type="InterPro" id="IPR029058">
    <property type="entry name" value="AB_hydrolase_fold"/>
</dbReference>
<dbReference type="InterPro" id="IPR012223">
    <property type="entry name" value="TEII"/>
</dbReference>
<comment type="caution">
    <text evidence="3">The sequence shown here is derived from an EMBL/GenBank/DDBJ whole genome shotgun (WGS) entry which is preliminary data.</text>
</comment>
<sequence>MEVRVLTICKACQEERVGIHLETINGCTRVKRLTEQGLAAKAGLQVGDVVLAVEDTRVQSFSHGAELISCAHGEVRVEVERRARLPDPAVYQGDVFAQALHGVAAIGHSAYLKGEEEAKPTLRPPIKPEAKMRLFALYGMGSFALSLHPWWSKAPGWLEVRPIELPGHGWRERDPLPLCEGSSSHPAKFADATLESPPFIETSFSTKREYEAHLAGLASAHTKGSELAPLEAGRQVFIRELCDMIAPLLNAPYALFGFSNGAMIAFLMAVELERRGAPLPCRIFCAGRGPPHIQKWPARSLLNILRMTDEETISFAEAGGILAPASERGGMRLNPRFAPVTRSGVVGMFGVGKCRDDVDVNDGSESYLLNPPQLQQVPITALLSREDHMWPSDRYLSRWRDVTRADFRGVVVSSVPHHQFQGHVDLRNRVYSELAQMLRMTLTPYSLET</sequence>
<protein>
    <recommendedName>
        <fullName evidence="2">PDZ domain-containing protein</fullName>
    </recommendedName>
</protein>
<gene>
    <name evidence="3" type="ORF">AB1Y20_015354</name>
</gene>
<dbReference type="SUPFAM" id="SSF53474">
    <property type="entry name" value="alpha/beta-Hydrolases"/>
    <property type="match status" value="1"/>
</dbReference>
<dbReference type="Gene3D" id="3.40.50.1820">
    <property type="entry name" value="alpha/beta hydrolase"/>
    <property type="match status" value="1"/>
</dbReference>
<accession>A0AB34JXJ8</accession>
<dbReference type="PROSITE" id="PS50106">
    <property type="entry name" value="PDZ"/>
    <property type="match status" value="1"/>
</dbReference>
<dbReference type="InterPro" id="IPR001031">
    <property type="entry name" value="Thioesterase"/>
</dbReference>
<dbReference type="InterPro" id="IPR041489">
    <property type="entry name" value="PDZ_6"/>
</dbReference>
<dbReference type="Pfam" id="PF17820">
    <property type="entry name" value="PDZ_6"/>
    <property type="match status" value="1"/>
</dbReference>
<organism evidence="3 4">
    <name type="scientific">Prymnesium parvum</name>
    <name type="common">Toxic golden alga</name>
    <dbReference type="NCBI Taxonomy" id="97485"/>
    <lineage>
        <taxon>Eukaryota</taxon>
        <taxon>Haptista</taxon>
        <taxon>Haptophyta</taxon>
        <taxon>Prymnesiophyceae</taxon>
        <taxon>Prymnesiales</taxon>
        <taxon>Prymnesiaceae</taxon>
        <taxon>Prymnesium</taxon>
    </lineage>
</organism>
<dbReference type="SMART" id="SM00228">
    <property type="entry name" value="PDZ"/>
    <property type="match status" value="1"/>
</dbReference>
<dbReference type="GO" id="GO:0008610">
    <property type="term" value="P:lipid biosynthetic process"/>
    <property type="evidence" value="ECO:0007669"/>
    <property type="project" value="TreeGrafter"/>
</dbReference>
<evidence type="ECO:0000256" key="1">
    <source>
        <dbReference type="ARBA" id="ARBA00007169"/>
    </source>
</evidence>
<dbReference type="PANTHER" id="PTHR11487:SF0">
    <property type="entry name" value="S-ACYL FATTY ACID SYNTHASE THIOESTERASE, MEDIUM CHAIN"/>
    <property type="match status" value="1"/>
</dbReference>
<dbReference type="Pfam" id="PF00975">
    <property type="entry name" value="Thioesterase"/>
    <property type="match status" value="1"/>
</dbReference>
<dbReference type="PANTHER" id="PTHR11487">
    <property type="entry name" value="THIOESTERASE"/>
    <property type="match status" value="1"/>
</dbReference>
<dbReference type="SUPFAM" id="SSF50156">
    <property type="entry name" value="PDZ domain-like"/>
    <property type="match status" value="1"/>
</dbReference>
<dbReference type="InterPro" id="IPR036034">
    <property type="entry name" value="PDZ_sf"/>
</dbReference>
<proteinExistence type="inferred from homology"/>
<feature type="domain" description="PDZ" evidence="2">
    <location>
        <begin position="5"/>
        <end position="83"/>
    </location>
</feature>
<dbReference type="AlphaFoldDB" id="A0AB34JXJ8"/>
<evidence type="ECO:0000259" key="2">
    <source>
        <dbReference type="PROSITE" id="PS50106"/>
    </source>
</evidence>
<dbReference type="EMBL" id="JBGBPQ010000003">
    <property type="protein sequence ID" value="KAL1526650.1"/>
    <property type="molecule type" value="Genomic_DNA"/>
</dbReference>
<keyword evidence="4" id="KW-1185">Reference proteome</keyword>
<comment type="similarity">
    <text evidence="1">Belongs to the thioesterase family.</text>
</comment>
<reference evidence="3 4" key="1">
    <citation type="journal article" date="2024" name="Science">
        <title>Giant polyketide synthase enzymes in the biosynthesis of giant marine polyether toxins.</title>
        <authorList>
            <person name="Fallon T.R."/>
            <person name="Shende V.V."/>
            <person name="Wierzbicki I.H."/>
            <person name="Pendleton A.L."/>
            <person name="Watervoot N.F."/>
            <person name="Auber R.P."/>
            <person name="Gonzalez D.J."/>
            <person name="Wisecaver J.H."/>
            <person name="Moore B.S."/>
        </authorList>
    </citation>
    <scope>NUCLEOTIDE SEQUENCE [LARGE SCALE GENOMIC DNA]</scope>
    <source>
        <strain evidence="3 4">12B1</strain>
    </source>
</reference>
<evidence type="ECO:0000313" key="3">
    <source>
        <dbReference type="EMBL" id="KAL1526650.1"/>
    </source>
</evidence>